<dbReference type="Gene3D" id="1.25.40.10">
    <property type="entry name" value="Tetratricopeptide repeat domain"/>
    <property type="match status" value="1"/>
</dbReference>
<evidence type="ECO:0000313" key="2">
    <source>
        <dbReference type="Proteomes" id="UP000789901"/>
    </source>
</evidence>
<gene>
    <name evidence="1" type="ORF">GMARGA_LOCUS5609</name>
</gene>
<dbReference type="InterPro" id="IPR011990">
    <property type="entry name" value="TPR-like_helical_dom_sf"/>
</dbReference>
<organism evidence="1 2">
    <name type="scientific">Gigaspora margarita</name>
    <dbReference type="NCBI Taxonomy" id="4874"/>
    <lineage>
        <taxon>Eukaryota</taxon>
        <taxon>Fungi</taxon>
        <taxon>Fungi incertae sedis</taxon>
        <taxon>Mucoromycota</taxon>
        <taxon>Glomeromycotina</taxon>
        <taxon>Glomeromycetes</taxon>
        <taxon>Diversisporales</taxon>
        <taxon>Gigasporaceae</taxon>
        <taxon>Gigaspora</taxon>
    </lineage>
</organism>
<name>A0ABN7UE34_GIGMA</name>
<sequence>MTFYINKYNIPNSINNVHENEITLGFSYLNLALDINSCDVTTLLYRGEAYFKLGHYYKAFYDLEKVLEQFDDVSYSSGLSLEIKSNYANAMTFQAKICFNLQWYEETI</sequence>
<keyword evidence="2" id="KW-1185">Reference proteome</keyword>
<comment type="caution">
    <text evidence="1">The sequence shown here is derived from an EMBL/GenBank/DDBJ whole genome shotgun (WGS) entry which is preliminary data.</text>
</comment>
<protein>
    <submittedName>
        <fullName evidence="1">41244_t:CDS:1</fullName>
    </submittedName>
</protein>
<proteinExistence type="predicted"/>
<dbReference type="SUPFAM" id="SSF48452">
    <property type="entry name" value="TPR-like"/>
    <property type="match status" value="1"/>
</dbReference>
<dbReference type="Proteomes" id="UP000789901">
    <property type="component" value="Unassembled WGS sequence"/>
</dbReference>
<evidence type="ECO:0000313" key="1">
    <source>
        <dbReference type="EMBL" id="CAG8573648.1"/>
    </source>
</evidence>
<accession>A0ABN7UE34</accession>
<reference evidence="1 2" key="1">
    <citation type="submission" date="2021-06" db="EMBL/GenBank/DDBJ databases">
        <authorList>
            <person name="Kallberg Y."/>
            <person name="Tangrot J."/>
            <person name="Rosling A."/>
        </authorList>
    </citation>
    <scope>NUCLEOTIDE SEQUENCE [LARGE SCALE GENOMIC DNA]</scope>
    <source>
        <strain evidence="1 2">120-4 pot B 10/14</strain>
    </source>
</reference>
<dbReference type="EMBL" id="CAJVQB010002409">
    <property type="protein sequence ID" value="CAG8573648.1"/>
    <property type="molecule type" value="Genomic_DNA"/>
</dbReference>